<feature type="domain" description="Polysaccharide pyruvyl transferase" evidence="1">
    <location>
        <begin position="21"/>
        <end position="58"/>
    </location>
</feature>
<keyword evidence="3" id="KW-1185">Reference proteome</keyword>
<dbReference type="Proteomes" id="UP001228376">
    <property type="component" value="Unassembled WGS sequence"/>
</dbReference>
<proteinExistence type="predicted"/>
<dbReference type="EMBL" id="JAROCA020000001">
    <property type="protein sequence ID" value="MDY0404717.1"/>
    <property type="molecule type" value="Genomic_DNA"/>
</dbReference>
<evidence type="ECO:0000313" key="2">
    <source>
        <dbReference type="EMBL" id="MDY0404717.1"/>
    </source>
</evidence>
<organism evidence="2 3">
    <name type="scientific">Tigheibacillus jepli</name>
    <dbReference type="NCBI Taxonomy" id="3035914"/>
    <lineage>
        <taxon>Bacteria</taxon>
        <taxon>Bacillati</taxon>
        <taxon>Bacillota</taxon>
        <taxon>Bacilli</taxon>
        <taxon>Bacillales</taxon>
        <taxon>Bacillaceae</taxon>
        <taxon>Tigheibacillus</taxon>
    </lineage>
</organism>
<gene>
    <name evidence="2" type="ORF">P5G51_004245</name>
</gene>
<evidence type="ECO:0000313" key="3">
    <source>
        <dbReference type="Proteomes" id="UP001228376"/>
    </source>
</evidence>
<reference evidence="2 3" key="1">
    <citation type="submission" date="2023-10" db="EMBL/GenBank/DDBJ databases">
        <title>179-bfca-hs.</title>
        <authorList>
            <person name="Miliotis G."/>
            <person name="Sengupta P."/>
            <person name="Hameed A."/>
            <person name="Chuvochina M."/>
            <person name="Mcdonagh F."/>
            <person name="Simpson A.C."/>
            <person name="Singh N.K."/>
            <person name="Rekha P.D."/>
            <person name="Raman K."/>
            <person name="Hugenholtz P."/>
            <person name="Venkateswaran K."/>
        </authorList>
    </citation>
    <scope>NUCLEOTIDE SEQUENCE [LARGE SCALE GENOMIC DNA]</scope>
    <source>
        <strain evidence="2 3">179-BFC-A-HS</strain>
    </source>
</reference>
<keyword evidence="2" id="KW-0808">Transferase</keyword>
<dbReference type="PANTHER" id="PTHR36836">
    <property type="entry name" value="COLANIC ACID BIOSYNTHESIS PROTEIN WCAK"/>
    <property type="match status" value="1"/>
</dbReference>
<dbReference type="GO" id="GO:0016740">
    <property type="term" value="F:transferase activity"/>
    <property type="evidence" value="ECO:0007669"/>
    <property type="project" value="UniProtKB-KW"/>
</dbReference>
<dbReference type="InterPro" id="IPR007345">
    <property type="entry name" value="Polysacch_pyruvyl_Trfase"/>
</dbReference>
<protein>
    <submittedName>
        <fullName evidence="2">Polysaccharide pyruvyl transferase family protein</fullName>
    </submittedName>
</protein>
<accession>A0ABU5CEF2</accession>
<dbReference type="PANTHER" id="PTHR36836:SF1">
    <property type="entry name" value="COLANIC ACID BIOSYNTHESIS PROTEIN WCAK"/>
    <property type="match status" value="1"/>
</dbReference>
<dbReference type="Pfam" id="PF04230">
    <property type="entry name" value="PS_pyruv_trans"/>
    <property type="match status" value="1"/>
</dbReference>
<evidence type="ECO:0000259" key="1">
    <source>
        <dbReference type="Pfam" id="PF04230"/>
    </source>
</evidence>
<comment type="caution">
    <text evidence="2">The sequence shown here is derived from an EMBL/GenBank/DDBJ whole genome shotgun (WGS) entry which is preliminary data.</text>
</comment>
<name>A0ABU5CEF2_9BACI</name>
<sequence>MMELMKHKHRCTVCDQGLNHREILEFVNQQDMVIGTRLHSLILAIVTRTPVIAVSYHHKVKDFMDAIDCEDYVILIEDIRGEKEFFLQTYRKMRKNWDTVLNRFETIASTMTENEPKGTTLLEKNDIFRQ</sequence>